<reference evidence="4 5" key="1">
    <citation type="submission" date="2024-03" db="EMBL/GenBank/DDBJ databases">
        <title>Bacilli Hybrid Assemblies.</title>
        <authorList>
            <person name="Kovac J."/>
        </authorList>
    </citation>
    <scope>NUCLEOTIDE SEQUENCE [LARGE SCALE GENOMIC DNA]</scope>
    <source>
        <strain evidence="4 5">FSL R7-0666</strain>
    </source>
</reference>
<dbReference type="Gene3D" id="3.20.20.80">
    <property type="entry name" value="Glycosidases"/>
    <property type="match status" value="1"/>
</dbReference>
<gene>
    <name evidence="4" type="ORF">MKY91_19220</name>
</gene>
<dbReference type="InterPro" id="IPR031330">
    <property type="entry name" value="Gly_Hdrlase_35_cat"/>
</dbReference>
<evidence type="ECO:0000313" key="4">
    <source>
        <dbReference type="EMBL" id="MEN0645299.1"/>
    </source>
</evidence>
<name>A0ABU9VN18_9BACI</name>
<dbReference type="EC" id="3.2.1.23" evidence="4"/>
<evidence type="ECO:0000259" key="3">
    <source>
        <dbReference type="Pfam" id="PF01301"/>
    </source>
</evidence>
<comment type="caution">
    <text evidence="4">The sequence shown here is derived from an EMBL/GenBank/DDBJ whole genome shotgun (WGS) entry which is preliminary data.</text>
</comment>
<sequence length="776" mass="89461">MNKKIERVTVNTAKNTFKPALTNLQGENAKNERLHFSNHFMMIDDQPTFGICGEFHFSRYDCSKWKDELLKMKMGGITIVPTYVIWNHHEEVKGTFDWEGSKNLNRFVRLCQELELQCILRIGPFAHGEVRNGGFPDWLYGEPCRVRSNDSNYLQLVKRLYEEIGNQVKGLMYSDDGPVIGIQLENEFYHAGAPWEQTTGTSNEWVPGGEDGEAHIVRLKEIANEAGLITPFYTATGWGGAVAPTSEVLPLWGGYAFWPWVFYDPNVTEHPVTPEYIYRNYNQPTYNFDPQYNPDEIPFACCEMGGGMTVFYKYRFKLPYQSVEAMANIKVAGGCNFVGYYVFHGSSNPKGKLTPYLNEHATPKISYDYQAPIGEFGQIRDSYKRLKRQHYFYKDFEELFCETTTYLPTNTDHMRPDDVETLRYALRVNEGRGFIFMNNYQDHLQSPAKHNLQFQLQLEERTIAIPYEGGFSLEEDISCILPFNQNLSGVELHYATAQLLKKHEVSEMHHQYFFFYPFGMKPSFQLNKKQIADISCTEGEIKEDEDSWIIYPSESNLSKVSIQTNAGMVIDLFTMTDEQSLDFWSFEWQGKQHTLLTDATVLVEKDRIRFETDSETLKVSVIDGMVATDLTTHLTEYSKEGLLTEYEWSKAKVQITPIIDQVDERRMTISLPQIPESHVVEVLLRISYEGDIGYAYISNELVHDHFHNGDVWEIGLGHLLERLSHESLYLMISPIKEGREVKSDSPMAARSEVALKEIAAIHSVDLKPIYEFEIKR</sequence>
<feature type="domain" description="Glycoside hydrolase 35 catalytic" evidence="3">
    <location>
        <begin position="41"/>
        <end position="189"/>
    </location>
</feature>
<dbReference type="InterPro" id="IPR037110">
    <property type="entry name" value="Betagal_dom2_sf"/>
</dbReference>
<accession>A0ABU9VN18</accession>
<dbReference type="Pfam" id="PF01301">
    <property type="entry name" value="Glyco_hydro_35"/>
    <property type="match status" value="1"/>
</dbReference>
<dbReference type="InterPro" id="IPR001944">
    <property type="entry name" value="Glycoside_Hdrlase_35"/>
</dbReference>
<evidence type="ECO:0000256" key="1">
    <source>
        <dbReference type="ARBA" id="ARBA00009809"/>
    </source>
</evidence>
<dbReference type="EMBL" id="JBCITK010000001">
    <property type="protein sequence ID" value="MEN0645299.1"/>
    <property type="molecule type" value="Genomic_DNA"/>
</dbReference>
<dbReference type="GO" id="GO:0004565">
    <property type="term" value="F:beta-galactosidase activity"/>
    <property type="evidence" value="ECO:0007669"/>
    <property type="project" value="UniProtKB-EC"/>
</dbReference>
<keyword evidence="5" id="KW-1185">Reference proteome</keyword>
<dbReference type="RefSeq" id="WP_343131876.1">
    <property type="nucleotide sequence ID" value="NZ_JBCITK010000001.1"/>
</dbReference>
<evidence type="ECO:0000256" key="2">
    <source>
        <dbReference type="RuleBase" id="RU003679"/>
    </source>
</evidence>
<dbReference type="Proteomes" id="UP001418796">
    <property type="component" value="Unassembled WGS sequence"/>
</dbReference>
<proteinExistence type="inferred from homology"/>
<keyword evidence="4" id="KW-0378">Hydrolase</keyword>
<dbReference type="PANTHER" id="PTHR23421">
    <property type="entry name" value="BETA-GALACTOSIDASE RELATED"/>
    <property type="match status" value="1"/>
</dbReference>
<comment type="similarity">
    <text evidence="1 2">Belongs to the glycosyl hydrolase 35 family.</text>
</comment>
<dbReference type="InterPro" id="IPR017853">
    <property type="entry name" value="GH"/>
</dbReference>
<keyword evidence="4" id="KW-0326">Glycosidase</keyword>
<dbReference type="SUPFAM" id="SSF51445">
    <property type="entry name" value="(Trans)glycosidases"/>
    <property type="match status" value="1"/>
</dbReference>
<protein>
    <submittedName>
        <fullName evidence="4">Beta-galactosidase</fullName>
        <ecNumber evidence="4">3.2.1.23</ecNumber>
    </submittedName>
</protein>
<dbReference type="PRINTS" id="PR00742">
    <property type="entry name" value="GLHYDRLASE35"/>
</dbReference>
<dbReference type="Gene3D" id="2.102.20.10">
    <property type="entry name" value="Beta-galactosidase, domain 2"/>
    <property type="match status" value="1"/>
</dbReference>
<organism evidence="4 5">
    <name type="scientific">Alkalicoccobacillus gibsonii</name>
    <dbReference type="NCBI Taxonomy" id="79881"/>
    <lineage>
        <taxon>Bacteria</taxon>
        <taxon>Bacillati</taxon>
        <taxon>Bacillota</taxon>
        <taxon>Bacilli</taxon>
        <taxon>Bacillales</taxon>
        <taxon>Bacillaceae</taxon>
        <taxon>Alkalicoccobacillus</taxon>
    </lineage>
</organism>
<evidence type="ECO:0000313" key="5">
    <source>
        <dbReference type="Proteomes" id="UP001418796"/>
    </source>
</evidence>